<dbReference type="AlphaFoldDB" id="A0AAV2GB05"/>
<protein>
    <submittedName>
        <fullName evidence="1">Uncharacterized protein</fullName>
    </submittedName>
</protein>
<evidence type="ECO:0000313" key="1">
    <source>
        <dbReference type="EMBL" id="CAL1407362.1"/>
    </source>
</evidence>
<gene>
    <name evidence="1" type="ORF">LTRI10_LOCUS47034</name>
</gene>
<sequence>MMPPQNDQIQNLESNPRISPIESIPLCVLSRLYPSSSSSVATSGEEEQILWANLTHRLFPLDPSTLDSILNPCGSHKLKVAGATAVPPTMNRSRPDGEVPVAERLAGIYWRSILLRWW</sequence>
<dbReference type="Proteomes" id="UP001497516">
    <property type="component" value="Chromosome 8"/>
</dbReference>
<keyword evidence="2" id="KW-1185">Reference proteome</keyword>
<name>A0AAV2GB05_9ROSI</name>
<dbReference type="EMBL" id="OZ034821">
    <property type="protein sequence ID" value="CAL1407362.1"/>
    <property type="molecule type" value="Genomic_DNA"/>
</dbReference>
<proteinExistence type="predicted"/>
<evidence type="ECO:0000313" key="2">
    <source>
        <dbReference type="Proteomes" id="UP001497516"/>
    </source>
</evidence>
<organism evidence="1 2">
    <name type="scientific">Linum trigynum</name>
    <dbReference type="NCBI Taxonomy" id="586398"/>
    <lineage>
        <taxon>Eukaryota</taxon>
        <taxon>Viridiplantae</taxon>
        <taxon>Streptophyta</taxon>
        <taxon>Embryophyta</taxon>
        <taxon>Tracheophyta</taxon>
        <taxon>Spermatophyta</taxon>
        <taxon>Magnoliopsida</taxon>
        <taxon>eudicotyledons</taxon>
        <taxon>Gunneridae</taxon>
        <taxon>Pentapetalae</taxon>
        <taxon>rosids</taxon>
        <taxon>fabids</taxon>
        <taxon>Malpighiales</taxon>
        <taxon>Linaceae</taxon>
        <taxon>Linum</taxon>
    </lineage>
</organism>
<reference evidence="1 2" key="1">
    <citation type="submission" date="2024-04" db="EMBL/GenBank/DDBJ databases">
        <authorList>
            <person name="Fracassetti M."/>
        </authorList>
    </citation>
    <scope>NUCLEOTIDE SEQUENCE [LARGE SCALE GENOMIC DNA]</scope>
</reference>
<accession>A0AAV2GB05</accession>